<dbReference type="SMART" id="SM00382">
    <property type="entry name" value="AAA"/>
    <property type="match status" value="1"/>
</dbReference>
<dbReference type="PANTHER" id="PTHR43820">
    <property type="entry name" value="HIGH-AFFINITY BRANCHED-CHAIN AMINO ACID TRANSPORT ATP-BINDING PROTEIN LIVF"/>
    <property type="match status" value="1"/>
</dbReference>
<dbReference type="GO" id="GO:0016887">
    <property type="term" value="F:ATP hydrolysis activity"/>
    <property type="evidence" value="ECO:0007669"/>
    <property type="project" value="InterPro"/>
</dbReference>
<dbReference type="CDD" id="cd03224">
    <property type="entry name" value="ABC_TM1139_LivF_branched"/>
    <property type="match status" value="1"/>
</dbReference>
<dbReference type="GO" id="GO:0015807">
    <property type="term" value="P:L-amino acid transport"/>
    <property type="evidence" value="ECO:0007669"/>
    <property type="project" value="TreeGrafter"/>
</dbReference>
<dbReference type="KEGG" id="kpf:IX53_07655"/>
<dbReference type="Pfam" id="PF00005">
    <property type="entry name" value="ABC_tran"/>
    <property type="match status" value="1"/>
</dbReference>
<keyword evidence="8" id="KW-1185">Reference proteome</keyword>
<evidence type="ECO:0000256" key="2">
    <source>
        <dbReference type="ARBA" id="ARBA00022448"/>
    </source>
</evidence>
<dbReference type="OrthoDB" id="9776369at2"/>
<keyword evidence="3" id="KW-0547">Nucleotide-binding</keyword>
<keyword evidence="5" id="KW-0029">Amino-acid transport</keyword>
<dbReference type="InterPro" id="IPR017871">
    <property type="entry name" value="ABC_transporter-like_CS"/>
</dbReference>
<evidence type="ECO:0000256" key="1">
    <source>
        <dbReference type="ARBA" id="ARBA00005417"/>
    </source>
</evidence>
<proteinExistence type="inferred from homology"/>
<evidence type="ECO:0000259" key="6">
    <source>
        <dbReference type="PROSITE" id="PS50893"/>
    </source>
</evidence>
<dbReference type="InterPro" id="IPR003439">
    <property type="entry name" value="ABC_transporter-like_ATP-bd"/>
</dbReference>
<dbReference type="PIRSF" id="PIRSF039137">
    <property type="entry name" value="ABC_branched_ATPase"/>
    <property type="match status" value="1"/>
</dbReference>
<organism evidence="7 8">
    <name type="scientific">Kosmotoga pacifica</name>
    <dbReference type="NCBI Taxonomy" id="1330330"/>
    <lineage>
        <taxon>Bacteria</taxon>
        <taxon>Thermotogati</taxon>
        <taxon>Thermotogota</taxon>
        <taxon>Thermotogae</taxon>
        <taxon>Kosmotogales</taxon>
        <taxon>Kosmotogaceae</taxon>
        <taxon>Kosmotoga</taxon>
    </lineage>
</organism>
<evidence type="ECO:0000313" key="8">
    <source>
        <dbReference type="Proteomes" id="UP000035159"/>
    </source>
</evidence>
<protein>
    <submittedName>
        <fullName evidence="7">Amino acid ABC transporter ATPase</fullName>
    </submittedName>
</protein>
<dbReference type="InterPro" id="IPR027417">
    <property type="entry name" value="P-loop_NTPase"/>
</dbReference>
<dbReference type="GO" id="GO:0005524">
    <property type="term" value="F:ATP binding"/>
    <property type="evidence" value="ECO:0007669"/>
    <property type="project" value="UniProtKB-KW"/>
</dbReference>
<sequence>MSQNDDVILKIEGLKVNYGAIKAIKGIDLQVPKGKIVTMIGANGAGKTTTLSVISGLVKAASGKIFFEGTDITNHNPHVINKMGISLVPEGRRVFSNLTVRENLLMGAYNRKGDSVEEDLEWVFELFPRLKERINQLANTLSGGEQQMLAVSRALMSRPKLMMMDEPSLGLAPMLVKEVFEVIQKINGEGTTILLIEQDAAVALKTSHYGYVLETGRITLHGPSQELLQNDEVRKAYLGL</sequence>
<feature type="domain" description="ABC transporter" evidence="6">
    <location>
        <begin position="9"/>
        <end position="240"/>
    </location>
</feature>
<dbReference type="EMBL" id="CP011232">
    <property type="protein sequence ID" value="AKI97710.1"/>
    <property type="molecule type" value="Genomic_DNA"/>
</dbReference>
<dbReference type="PROSITE" id="PS00211">
    <property type="entry name" value="ABC_TRANSPORTER_1"/>
    <property type="match status" value="1"/>
</dbReference>
<dbReference type="Gene3D" id="3.40.50.300">
    <property type="entry name" value="P-loop containing nucleotide triphosphate hydrolases"/>
    <property type="match status" value="1"/>
</dbReference>
<name>A0A0G2Z7Y1_9BACT</name>
<reference evidence="7 8" key="1">
    <citation type="submission" date="2015-04" db="EMBL/GenBank/DDBJ databases">
        <title>Complete Genome Sequence of Kosmotoga pacifica SLHLJ1.</title>
        <authorList>
            <person name="Jiang L.J."/>
            <person name="Shao Z.Z."/>
            <person name="Jebbar M."/>
        </authorList>
    </citation>
    <scope>NUCLEOTIDE SEQUENCE [LARGE SCALE GENOMIC DNA]</scope>
    <source>
        <strain evidence="7 8">SLHLJ1</strain>
    </source>
</reference>
<dbReference type="InterPro" id="IPR052156">
    <property type="entry name" value="BCAA_Transport_ATP-bd_LivF"/>
</dbReference>
<gene>
    <name evidence="7" type="ORF">IX53_07655</name>
</gene>
<dbReference type="PROSITE" id="PS50893">
    <property type="entry name" value="ABC_TRANSPORTER_2"/>
    <property type="match status" value="1"/>
</dbReference>
<dbReference type="AlphaFoldDB" id="A0A0G2Z7Y1"/>
<dbReference type="GO" id="GO:0015658">
    <property type="term" value="F:branched-chain amino acid transmembrane transporter activity"/>
    <property type="evidence" value="ECO:0007669"/>
    <property type="project" value="InterPro"/>
</dbReference>
<dbReference type="InterPro" id="IPR030660">
    <property type="entry name" value="ABC_branched_ATPase_LivF/BraG"/>
</dbReference>
<dbReference type="Proteomes" id="UP000035159">
    <property type="component" value="Chromosome"/>
</dbReference>
<keyword evidence="2" id="KW-0813">Transport</keyword>
<accession>A0A0G2Z7Y1</accession>
<evidence type="ECO:0000256" key="4">
    <source>
        <dbReference type="ARBA" id="ARBA00022840"/>
    </source>
</evidence>
<evidence type="ECO:0000256" key="5">
    <source>
        <dbReference type="ARBA" id="ARBA00022970"/>
    </source>
</evidence>
<dbReference type="RefSeq" id="WP_047754845.1">
    <property type="nucleotide sequence ID" value="NZ_CAJUHA010000017.1"/>
</dbReference>
<evidence type="ECO:0000313" key="7">
    <source>
        <dbReference type="EMBL" id="AKI97710.1"/>
    </source>
</evidence>
<keyword evidence="4" id="KW-0067">ATP-binding</keyword>
<dbReference type="SUPFAM" id="SSF52540">
    <property type="entry name" value="P-loop containing nucleoside triphosphate hydrolases"/>
    <property type="match status" value="1"/>
</dbReference>
<dbReference type="PATRIC" id="fig|1330330.3.peg.1550"/>
<dbReference type="STRING" id="1330330.IX53_07655"/>
<comment type="similarity">
    <text evidence="1">Belongs to the ABC transporter superfamily.</text>
</comment>
<dbReference type="InterPro" id="IPR003593">
    <property type="entry name" value="AAA+_ATPase"/>
</dbReference>
<evidence type="ECO:0000256" key="3">
    <source>
        <dbReference type="ARBA" id="ARBA00022741"/>
    </source>
</evidence>
<dbReference type="PANTHER" id="PTHR43820:SF4">
    <property type="entry name" value="HIGH-AFFINITY BRANCHED-CHAIN AMINO ACID TRANSPORT ATP-BINDING PROTEIN LIVF"/>
    <property type="match status" value="1"/>
</dbReference>